<dbReference type="GeneID" id="70225743"/>
<reference evidence="1" key="1">
    <citation type="journal article" date="2021" name="Nat. Commun.">
        <title>Genetic determinants of endophytism in the Arabidopsis root mycobiome.</title>
        <authorList>
            <person name="Mesny F."/>
            <person name="Miyauchi S."/>
            <person name="Thiergart T."/>
            <person name="Pickel B."/>
            <person name="Atanasova L."/>
            <person name="Karlsson M."/>
            <person name="Huettel B."/>
            <person name="Barry K.W."/>
            <person name="Haridas S."/>
            <person name="Chen C."/>
            <person name="Bauer D."/>
            <person name="Andreopoulos W."/>
            <person name="Pangilinan J."/>
            <person name="LaButti K."/>
            <person name="Riley R."/>
            <person name="Lipzen A."/>
            <person name="Clum A."/>
            <person name="Drula E."/>
            <person name="Henrissat B."/>
            <person name="Kohler A."/>
            <person name="Grigoriev I.V."/>
            <person name="Martin F.M."/>
            <person name="Hacquard S."/>
        </authorList>
    </citation>
    <scope>NUCLEOTIDE SEQUENCE</scope>
    <source>
        <strain evidence="1">MPI-CAGE-AT-0023</strain>
    </source>
</reference>
<dbReference type="InterPro" id="IPR011009">
    <property type="entry name" value="Kinase-like_dom_sf"/>
</dbReference>
<dbReference type="OrthoDB" id="2687876at2759"/>
<gene>
    <name evidence="1" type="ORF">BKA55DRAFT_595342</name>
</gene>
<dbReference type="EMBL" id="JAGMUX010000011">
    <property type="protein sequence ID" value="KAH7244134.1"/>
    <property type="molecule type" value="Genomic_DNA"/>
</dbReference>
<dbReference type="Proteomes" id="UP000720189">
    <property type="component" value="Unassembled WGS sequence"/>
</dbReference>
<comment type="caution">
    <text evidence="1">The sequence shown here is derived from an EMBL/GenBank/DDBJ whole genome shotgun (WGS) entry which is preliminary data.</text>
</comment>
<accession>A0A9P9GTD9</accession>
<keyword evidence="2" id="KW-1185">Reference proteome</keyword>
<protein>
    <recommendedName>
        <fullName evidence="3">Alpha-galactosidase A</fullName>
    </recommendedName>
</protein>
<evidence type="ECO:0008006" key="3">
    <source>
        <dbReference type="Google" id="ProtNLM"/>
    </source>
</evidence>
<name>A0A9P9GTD9_FUSRE</name>
<evidence type="ECO:0000313" key="1">
    <source>
        <dbReference type="EMBL" id="KAH7244134.1"/>
    </source>
</evidence>
<evidence type="ECO:0000313" key="2">
    <source>
        <dbReference type="Proteomes" id="UP000720189"/>
    </source>
</evidence>
<sequence length="262" mass="29365">MEKVQKNSNVRMLACLLDGDDIVQSDYRFLVDGSLVKYVITAPGTFLNDHEGRAFEPILLGNLFPQFPAGDWNNGHVARDPATGEPSFVKTEIFNDLEFTQRERLRQRVHVSTHPNINGGKPALVKFAVWPWEIDYVEAEAAAYQWLQNSKVSPKFLGHVTEGKDGRVIGFVTEFIEGARPAEPMDIEGCEKALKKLHRLGIKIGDTNKFNFLVRDGQDIIIVDLETAKQGCSPEELEEEIKGLKACLEDTSFLGGEYVVEE</sequence>
<proteinExistence type="predicted"/>
<dbReference type="AlphaFoldDB" id="A0A9P9GTD9"/>
<dbReference type="RefSeq" id="XP_046047357.1">
    <property type="nucleotide sequence ID" value="XM_046195789.1"/>
</dbReference>
<dbReference type="SUPFAM" id="SSF56112">
    <property type="entry name" value="Protein kinase-like (PK-like)"/>
    <property type="match status" value="1"/>
</dbReference>
<organism evidence="1 2">
    <name type="scientific">Fusarium redolens</name>
    <dbReference type="NCBI Taxonomy" id="48865"/>
    <lineage>
        <taxon>Eukaryota</taxon>
        <taxon>Fungi</taxon>
        <taxon>Dikarya</taxon>
        <taxon>Ascomycota</taxon>
        <taxon>Pezizomycotina</taxon>
        <taxon>Sordariomycetes</taxon>
        <taxon>Hypocreomycetidae</taxon>
        <taxon>Hypocreales</taxon>
        <taxon>Nectriaceae</taxon>
        <taxon>Fusarium</taxon>
        <taxon>Fusarium redolens species complex</taxon>
    </lineage>
</organism>